<dbReference type="Pfam" id="PF00583">
    <property type="entry name" value="Acetyltransf_1"/>
    <property type="match status" value="1"/>
</dbReference>
<dbReference type="PANTHER" id="PTHR13947:SF11">
    <property type="entry name" value="N-ACETYLASPARTATE SYNTHETASE"/>
    <property type="match status" value="1"/>
</dbReference>
<dbReference type="InterPro" id="IPR016181">
    <property type="entry name" value="Acyl_CoA_acyltransferase"/>
</dbReference>
<dbReference type="Ensembl" id="ENSNMLT00000023588.1">
    <property type="protein sequence ID" value="ENSNMLP00000021033.1"/>
    <property type="gene ID" value="ENSNMLG00000013688.1"/>
</dbReference>
<evidence type="ECO:0000256" key="3">
    <source>
        <dbReference type="ARBA" id="ARBA00004389"/>
    </source>
</evidence>
<keyword evidence="8" id="KW-0256">Endoplasmic reticulum</keyword>
<comment type="similarity">
    <text evidence="18">Belongs to the NAT8 family.</text>
</comment>
<evidence type="ECO:0000256" key="4">
    <source>
        <dbReference type="ARBA" id="ARBA00004496"/>
    </source>
</evidence>
<evidence type="ECO:0000256" key="10">
    <source>
        <dbReference type="ARBA" id="ARBA00022989"/>
    </source>
</evidence>
<proteinExistence type="inferred from homology"/>
<evidence type="ECO:0000256" key="15">
    <source>
        <dbReference type="ARBA" id="ARBA00041029"/>
    </source>
</evidence>
<evidence type="ECO:0000256" key="6">
    <source>
        <dbReference type="ARBA" id="ARBA00022679"/>
    </source>
</evidence>
<protein>
    <recommendedName>
        <fullName evidence="15">N-acetylaspartate synthetase</fullName>
        <ecNumber evidence="14">2.3.1.17</ecNumber>
    </recommendedName>
    <alternativeName>
        <fullName evidence="16">N-acetyltransferase 8-like protein</fullName>
    </alternativeName>
</protein>
<reference evidence="21" key="1">
    <citation type="submission" date="2025-08" db="UniProtKB">
        <authorList>
            <consortium name="Ensembl"/>
        </authorList>
    </citation>
    <scope>IDENTIFICATION</scope>
</reference>
<dbReference type="Proteomes" id="UP000694523">
    <property type="component" value="Unplaced"/>
</dbReference>
<keyword evidence="7 19" id="KW-0812">Transmembrane</keyword>
<comment type="subcellular location">
    <subcellularLocation>
        <location evidence="4">Cytoplasm</location>
    </subcellularLocation>
    <subcellularLocation>
        <location evidence="3">Endoplasmic reticulum membrane</location>
        <topology evidence="3">Single-pass membrane protein</topology>
    </subcellularLocation>
    <subcellularLocation>
        <location evidence="1">Microsome membrane</location>
        <topology evidence="1">Single-pass membrane protein</topology>
    </subcellularLocation>
    <subcellularLocation>
        <location evidence="2">Mitochondrion membrane</location>
        <topology evidence="2">Single-pass membrane protein</topology>
    </subcellularLocation>
</comment>
<evidence type="ECO:0000256" key="1">
    <source>
        <dbReference type="ARBA" id="ARBA00004111"/>
    </source>
</evidence>
<dbReference type="SUPFAM" id="SSF55729">
    <property type="entry name" value="Acyl-CoA N-acyltransferases (Nat)"/>
    <property type="match status" value="1"/>
</dbReference>
<accession>A0A8C6TJG5</accession>
<organism evidence="21 22">
    <name type="scientific">Neogobius melanostomus</name>
    <name type="common">round goby</name>
    <dbReference type="NCBI Taxonomy" id="47308"/>
    <lineage>
        <taxon>Eukaryota</taxon>
        <taxon>Metazoa</taxon>
        <taxon>Chordata</taxon>
        <taxon>Craniata</taxon>
        <taxon>Vertebrata</taxon>
        <taxon>Euteleostomi</taxon>
        <taxon>Actinopterygii</taxon>
        <taxon>Neopterygii</taxon>
        <taxon>Teleostei</taxon>
        <taxon>Neoteleostei</taxon>
        <taxon>Acanthomorphata</taxon>
        <taxon>Gobiaria</taxon>
        <taxon>Gobiiformes</taxon>
        <taxon>Gobioidei</taxon>
        <taxon>Gobiidae</taxon>
        <taxon>Benthophilinae</taxon>
        <taxon>Neogobiini</taxon>
        <taxon>Neogobius</taxon>
    </lineage>
</organism>
<keyword evidence="6" id="KW-0808">Transferase</keyword>
<sequence length="265" mass="30365">MLGVQEWLVRRAQRNQHSPEMRRGAAGKTRLLVRECEPRDEPEVRRIFIEGMMEMIEDTAIRGLPHHPDSLLLYGALTVACLWLSSSWWMLVLVPMAVLIARFWFSHQAVHRFTKHYLRTDMADIQGSYINTQGSCLWVAEVEGAVVGHVSAVQISDHTVELQRMSVDLGHRHRGVAVALGRRFVKFAQSSGFSKAIVGTTDYRPASHKLYLSLGFRWVSVTNGYRHVREPDGPSLLDRVFYHVSYHHYEMELLPENNADGKELF</sequence>
<evidence type="ECO:0000256" key="11">
    <source>
        <dbReference type="ARBA" id="ARBA00023128"/>
    </source>
</evidence>
<evidence type="ECO:0000256" key="17">
    <source>
        <dbReference type="ARBA" id="ARBA00049272"/>
    </source>
</evidence>
<dbReference type="Gene3D" id="3.40.630.30">
    <property type="match status" value="1"/>
</dbReference>
<evidence type="ECO:0000256" key="5">
    <source>
        <dbReference type="ARBA" id="ARBA00022490"/>
    </source>
</evidence>
<evidence type="ECO:0000256" key="14">
    <source>
        <dbReference type="ARBA" id="ARBA00039136"/>
    </source>
</evidence>
<evidence type="ECO:0000256" key="13">
    <source>
        <dbReference type="ARBA" id="ARBA00023315"/>
    </source>
</evidence>
<keyword evidence="11" id="KW-0496">Mitochondrion</keyword>
<dbReference type="GO" id="GO:0017188">
    <property type="term" value="F:L-aspartate N-acetyltransferase activity"/>
    <property type="evidence" value="ECO:0007669"/>
    <property type="project" value="UniProtKB-EC"/>
</dbReference>
<evidence type="ECO:0000256" key="7">
    <source>
        <dbReference type="ARBA" id="ARBA00022692"/>
    </source>
</evidence>
<name>A0A8C6TJG5_9GOBI</name>
<evidence type="ECO:0000256" key="12">
    <source>
        <dbReference type="ARBA" id="ARBA00023136"/>
    </source>
</evidence>
<dbReference type="GO" id="GO:0031966">
    <property type="term" value="C:mitochondrial membrane"/>
    <property type="evidence" value="ECO:0007669"/>
    <property type="project" value="UniProtKB-SubCell"/>
</dbReference>
<dbReference type="PROSITE" id="PS51186">
    <property type="entry name" value="GNAT"/>
    <property type="match status" value="1"/>
</dbReference>
<feature type="transmembrane region" description="Helical" evidence="19">
    <location>
        <begin position="72"/>
        <end position="105"/>
    </location>
</feature>
<keyword evidence="22" id="KW-1185">Reference proteome</keyword>
<keyword evidence="5" id="KW-0963">Cytoplasm</keyword>
<evidence type="ECO:0000256" key="8">
    <source>
        <dbReference type="ARBA" id="ARBA00022824"/>
    </source>
</evidence>
<evidence type="ECO:0000256" key="16">
    <source>
        <dbReference type="ARBA" id="ARBA00043248"/>
    </source>
</evidence>
<keyword evidence="10 19" id="KW-1133">Transmembrane helix</keyword>
<dbReference type="CDD" id="cd04301">
    <property type="entry name" value="NAT_SF"/>
    <property type="match status" value="1"/>
</dbReference>
<dbReference type="InterPro" id="IPR000182">
    <property type="entry name" value="GNAT_dom"/>
</dbReference>
<comment type="catalytic activity">
    <reaction evidence="17">
        <text>L-aspartate + acetyl-CoA = N-acetyl-L-aspartate + CoA + H(+)</text>
        <dbReference type="Rhea" id="RHEA:14165"/>
        <dbReference type="ChEBI" id="CHEBI:15378"/>
        <dbReference type="ChEBI" id="CHEBI:16953"/>
        <dbReference type="ChEBI" id="CHEBI:29991"/>
        <dbReference type="ChEBI" id="CHEBI:57287"/>
        <dbReference type="ChEBI" id="CHEBI:57288"/>
        <dbReference type="EC" id="2.3.1.17"/>
    </reaction>
    <physiologicalReaction direction="left-to-right" evidence="17">
        <dbReference type="Rhea" id="RHEA:14166"/>
    </physiologicalReaction>
</comment>
<evidence type="ECO:0000313" key="21">
    <source>
        <dbReference type="Ensembl" id="ENSNMLP00000021033.1"/>
    </source>
</evidence>
<evidence type="ECO:0000256" key="18">
    <source>
        <dbReference type="ARBA" id="ARBA00093466"/>
    </source>
</evidence>
<dbReference type="EC" id="2.3.1.17" evidence="14"/>
<keyword evidence="12 19" id="KW-0472">Membrane</keyword>
<dbReference type="AlphaFoldDB" id="A0A8C6TJG5"/>
<keyword evidence="9" id="KW-0492">Microsome</keyword>
<dbReference type="GO" id="GO:0005789">
    <property type="term" value="C:endoplasmic reticulum membrane"/>
    <property type="evidence" value="ECO:0007669"/>
    <property type="project" value="UniProtKB-SubCell"/>
</dbReference>
<evidence type="ECO:0000256" key="9">
    <source>
        <dbReference type="ARBA" id="ARBA00022848"/>
    </source>
</evidence>
<evidence type="ECO:0000259" key="20">
    <source>
        <dbReference type="PROSITE" id="PS51186"/>
    </source>
</evidence>
<keyword evidence="13" id="KW-0012">Acyltransferase</keyword>
<feature type="domain" description="N-acetyltransferase" evidence="20">
    <location>
        <begin position="91"/>
        <end position="256"/>
    </location>
</feature>
<dbReference type="PANTHER" id="PTHR13947">
    <property type="entry name" value="GNAT FAMILY N-ACETYLTRANSFERASE"/>
    <property type="match status" value="1"/>
</dbReference>
<reference evidence="21" key="2">
    <citation type="submission" date="2025-09" db="UniProtKB">
        <authorList>
            <consortium name="Ensembl"/>
        </authorList>
    </citation>
    <scope>IDENTIFICATION</scope>
</reference>
<evidence type="ECO:0000313" key="22">
    <source>
        <dbReference type="Proteomes" id="UP000694523"/>
    </source>
</evidence>
<dbReference type="InterPro" id="IPR050769">
    <property type="entry name" value="NAT_camello-type"/>
</dbReference>
<evidence type="ECO:0000256" key="2">
    <source>
        <dbReference type="ARBA" id="ARBA00004304"/>
    </source>
</evidence>
<evidence type="ECO:0000256" key="19">
    <source>
        <dbReference type="SAM" id="Phobius"/>
    </source>
</evidence>